<sequence>MERKGKADYIFMETAKTIIPAALSFVFKPFIDKSVWQKKHPYPFYANYGSSGIGCTINRSILVSATKYPKNRILFNGKDCSFPTVQTALKYLTPETVIINIDSQLPLGWGFGVSGASALGALYCANRLLNLKIADSKLAEMAHAAEIREKTGLGTVATLINGGCLVKIKPGLPSLFRKLNLRGRKIYAILIGPIATKSILESNDKMEKISRQAEIILNRINSLSNITLEKIMDESFIFVRENNLLTAKTLSLIRKIHKLGGRATMNILGEVVLSTIALPLIKLRQEELIITDQTALLIL</sequence>
<protein>
    <recommendedName>
        <fullName evidence="2">GHMP kinase N-terminal domain-containing protein</fullName>
    </recommendedName>
</protein>
<evidence type="ECO:0000313" key="4">
    <source>
        <dbReference type="Proteomes" id="UP000034320"/>
    </source>
</evidence>
<dbReference type="Proteomes" id="UP000034320">
    <property type="component" value="Unassembled WGS sequence"/>
</dbReference>
<dbReference type="GO" id="GO:0005524">
    <property type="term" value="F:ATP binding"/>
    <property type="evidence" value="ECO:0007669"/>
    <property type="project" value="InterPro"/>
</dbReference>
<dbReference type="InterPro" id="IPR020568">
    <property type="entry name" value="Ribosomal_Su5_D2-typ_SF"/>
</dbReference>
<dbReference type="GO" id="GO:0016301">
    <property type="term" value="F:kinase activity"/>
    <property type="evidence" value="ECO:0007669"/>
    <property type="project" value="UniProtKB-KW"/>
</dbReference>
<dbReference type="PANTHER" id="PTHR42282:SF1">
    <property type="entry name" value="PANTOATE KINASE"/>
    <property type="match status" value="1"/>
</dbReference>
<reference evidence="3 4" key="1">
    <citation type="journal article" date="2015" name="Nature">
        <title>rRNA introns, odd ribosomes, and small enigmatic genomes across a large radiation of phyla.</title>
        <authorList>
            <person name="Brown C.T."/>
            <person name="Hug L.A."/>
            <person name="Thomas B.C."/>
            <person name="Sharon I."/>
            <person name="Castelle C.J."/>
            <person name="Singh A."/>
            <person name="Wilkins M.J."/>
            <person name="Williams K.H."/>
            <person name="Banfield J.F."/>
        </authorList>
    </citation>
    <scope>NUCLEOTIDE SEQUENCE [LARGE SCALE GENOMIC DNA]</scope>
</reference>
<dbReference type="PANTHER" id="PTHR42282">
    <property type="entry name" value="PANTOATE KINASE-RELATED"/>
    <property type="match status" value="1"/>
</dbReference>
<dbReference type="Gene3D" id="3.30.230.10">
    <property type="match status" value="1"/>
</dbReference>
<dbReference type="SUPFAM" id="SSF54211">
    <property type="entry name" value="Ribosomal protein S5 domain 2-like"/>
    <property type="match status" value="1"/>
</dbReference>
<dbReference type="InterPro" id="IPR006204">
    <property type="entry name" value="GHMP_kinase_N_dom"/>
</dbReference>
<keyword evidence="1" id="KW-0808">Transferase</keyword>
<evidence type="ECO:0000256" key="1">
    <source>
        <dbReference type="ARBA" id="ARBA00022777"/>
    </source>
</evidence>
<accession>A0A0G0ZB65</accession>
<name>A0A0G0ZB65_9BACT</name>
<evidence type="ECO:0000259" key="2">
    <source>
        <dbReference type="Pfam" id="PF00288"/>
    </source>
</evidence>
<evidence type="ECO:0000313" key="3">
    <source>
        <dbReference type="EMBL" id="KKS45952.1"/>
    </source>
</evidence>
<dbReference type="Pfam" id="PF00288">
    <property type="entry name" value="GHMP_kinases_N"/>
    <property type="match status" value="1"/>
</dbReference>
<comment type="caution">
    <text evidence="3">The sequence shown here is derived from an EMBL/GenBank/DDBJ whole genome shotgun (WGS) entry which is preliminary data.</text>
</comment>
<dbReference type="AlphaFoldDB" id="A0A0G0ZB65"/>
<proteinExistence type="predicted"/>
<dbReference type="InterPro" id="IPR014721">
    <property type="entry name" value="Ribsml_uS5_D2-typ_fold_subgr"/>
</dbReference>
<dbReference type="InterPro" id="IPR012043">
    <property type="entry name" value="PoK"/>
</dbReference>
<dbReference type="EMBL" id="LCDD01000025">
    <property type="protein sequence ID" value="KKS45952.1"/>
    <property type="molecule type" value="Genomic_DNA"/>
</dbReference>
<gene>
    <name evidence="3" type="ORF">UV09_C0025G0007</name>
</gene>
<keyword evidence="1" id="KW-0418">Kinase</keyword>
<organism evidence="3 4">
    <name type="scientific">Candidatus Gottesmanbacteria bacterium GW2011_GWA2_42_18</name>
    <dbReference type="NCBI Taxonomy" id="1618442"/>
    <lineage>
        <taxon>Bacteria</taxon>
        <taxon>Candidatus Gottesmaniibacteriota</taxon>
    </lineage>
</organism>
<feature type="domain" description="GHMP kinase N-terminal" evidence="2">
    <location>
        <begin position="87"/>
        <end position="162"/>
    </location>
</feature>